<dbReference type="AlphaFoldDB" id="D2VMY6"/>
<evidence type="ECO:0000313" key="2">
    <source>
        <dbReference type="EMBL" id="EFC41824.1"/>
    </source>
</evidence>
<dbReference type="RefSeq" id="XP_002674568.1">
    <property type="nucleotide sequence ID" value="XM_002674522.1"/>
</dbReference>
<name>D2VMY6_NAEGR</name>
<feature type="region of interest" description="Disordered" evidence="1">
    <location>
        <begin position="316"/>
        <end position="335"/>
    </location>
</feature>
<dbReference type="InParanoid" id="D2VMY6"/>
<sequence>MKKIQQTKRKREDIVLDLSNVSPNGKWWTAPNIVHLVLKYLPVKDMIQGKTLCKNWFKVMNHQFVREYVASFLELDEDNLQDLEVMMNTFKTEKKMVSSYEAIIEQLKELDNSNDYSESVRSLLSKYEKSHSLDLLKEISKLTKKEIRNQNSLSLEPPKIVIAENEYNCQNYGSIRSILLSQDLNSIEQYGLNVTTIEKSYFIVLSNGYPMKLNFDYKCGRYDGHYKVEVNGTKAIRLKWFEGGFEENHNWEFIKLLKKGLDFKSDTPIEEDTVFLTILFAWLIQLFPEATNYEIPDSCFGESILVYSDLGEDNRLFADDNSENEEGSNKYDSDE</sequence>
<dbReference type="Proteomes" id="UP000006671">
    <property type="component" value="Unassembled WGS sequence"/>
</dbReference>
<reference evidence="2 3" key="1">
    <citation type="journal article" date="2010" name="Cell">
        <title>The genome of Naegleria gruberi illuminates early eukaryotic versatility.</title>
        <authorList>
            <person name="Fritz-Laylin L.K."/>
            <person name="Prochnik S.E."/>
            <person name="Ginger M.L."/>
            <person name="Dacks J.B."/>
            <person name="Carpenter M.L."/>
            <person name="Field M.C."/>
            <person name="Kuo A."/>
            <person name="Paredez A."/>
            <person name="Chapman J."/>
            <person name="Pham J."/>
            <person name="Shu S."/>
            <person name="Neupane R."/>
            <person name="Cipriano M."/>
            <person name="Mancuso J."/>
            <person name="Tu H."/>
            <person name="Salamov A."/>
            <person name="Lindquist E."/>
            <person name="Shapiro H."/>
            <person name="Lucas S."/>
            <person name="Grigoriev I.V."/>
            <person name="Cande W.Z."/>
            <person name="Fulton C."/>
            <person name="Rokhsar D.S."/>
            <person name="Dawson S.C."/>
        </authorList>
    </citation>
    <scope>NUCLEOTIDE SEQUENCE [LARGE SCALE GENOMIC DNA]</scope>
    <source>
        <strain evidence="2 3">NEG-M</strain>
    </source>
</reference>
<dbReference type="GeneID" id="8851505"/>
<dbReference type="EMBL" id="GG738883">
    <property type="protein sequence ID" value="EFC41824.1"/>
    <property type="molecule type" value="Genomic_DNA"/>
</dbReference>
<evidence type="ECO:0000313" key="3">
    <source>
        <dbReference type="Proteomes" id="UP000006671"/>
    </source>
</evidence>
<organism evidence="3">
    <name type="scientific">Naegleria gruberi</name>
    <name type="common">Amoeba</name>
    <dbReference type="NCBI Taxonomy" id="5762"/>
    <lineage>
        <taxon>Eukaryota</taxon>
        <taxon>Discoba</taxon>
        <taxon>Heterolobosea</taxon>
        <taxon>Tetramitia</taxon>
        <taxon>Eutetramitia</taxon>
        <taxon>Vahlkampfiidae</taxon>
        <taxon>Naegleria</taxon>
    </lineage>
</organism>
<proteinExistence type="predicted"/>
<keyword evidence="3" id="KW-1185">Reference proteome</keyword>
<evidence type="ECO:0000256" key="1">
    <source>
        <dbReference type="SAM" id="MobiDB-lite"/>
    </source>
</evidence>
<dbReference type="KEGG" id="ngr:NAEGRDRAFT_70308"/>
<dbReference type="VEuPathDB" id="AmoebaDB:NAEGRDRAFT_70308"/>
<accession>D2VMY6</accession>
<protein>
    <submittedName>
        <fullName evidence="2">Predicted protein</fullName>
    </submittedName>
</protein>
<gene>
    <name evidence="2" type="ORF">NAEGRDRAFT_70308</name>
</gene>